<sequence>MSVRDEHWHRHRHRHQHRLLLLREIMRALIRQLLGMIRMVGLMGWPFYDLFHIERSSGQNMWVLYLGSSYLTP</sequence>
<organism evidence="1">
    <name type="scientific">Picea sitchensis</name>
    <name type="common">Sitka spruce</name>
    <name type="synonym">Pinus sitchensis</name>
    <dbReference type="NCBI Taxonomy" id="3332"/>
    <lineage>
        <taxon>Eukaryota</taxon>
        <taxon>Viridiplantae</taxon>
        <taxon>Streptophyta</taxon>
        <taxon>Embryophyta</taxon>
        <taxon>Tracheophyta</taxon>
        <taxon>Spermatophyta</taxon>
        <taxon>Pinopsida</taxon>
        <taxon>Pinidae</taxon>
        <taxon>Conifers I</taxon>
        <taxon>Pinales</taxon>
        <taxon>Pinaceae</taxon>
        <taxon>Picea</taxon>
    </lineage>
</organism>
<dbReference type="AlphaFoldDB" id="A0A6B9XV55"/>
<keyword evidence="1" id="KW-0496">Mitochondrion</keyword>
<accession>A0A6B9XV55</accession>
<evidence type="ECO:0000313" key="1">
    <source>
        <dbReference type="EMBL" id="QHR89886.1"/>
    </source>
</evidence>
<name>A0A6B9XV55_PICSI</name>
<geneLocation type="mitochondrion" evidence="1"/>
<dbReference type="EMBL" id="MK697699">
    <property type="protein sequence ID" value="QHR89886.1"/>
    <property type="molecule type" value="Genomic_DNA"/>
</dbReference>
<reference evidence="1" key="1">
    <citation type="submission" date="2019-03" db="EMBL/GenBank/DDBJ databases">
        <title>Largest Complete Mitochondrial Genome of a Gymnosperm, Sitka Spruce (Picea sitchensis), Indicates Complex Physical Structure.</title>
        <authorList>
            <person name="Jackman S.D."/>
            <person name="Coombe L."/>
            <person name="Warren R."/>
            <person name="Kirk H."/>
            <person name="Trinh E."/>
            <person name="McLeod T."/>
            <person name="Pleasance S."/>
            <person name="Pandoh P."/>
            <person name="Zhao Y."/>
            <person name="Coope R."/>
            <person name="Bousquet J."/>
            <person name="Bohlmann J.C."/>
            <person name="Jones S.J.M."/>
            <person name="Birol I."/>
        </authorList>
    </citation>
    <scope>NUCLEOTIDE SEQUENCE</scope>
    <source>
        <strain evidence="1">Q903</strain>
    </source>
</reference>
<gene>
    <name evidence="1" type="primary">orf03931</name>
    <name evidence="1" type="ORF">Q903MT_gene3908</name>
</gene>
<protein>
    <submittedName>
        <fullName evidence="1">Uncharacterized protein</fullName>
    </submittedName>
</protein>
<proteinExistence type="predicted"/>